<sequence length="573" mass="60259">MSRLEGLWLVLGGTRSGKSERGEQLARASGRPVAYLACADAADPAMRERIARHRARRPEGWQTIEVGDDLSGAVAGVDPAACLLLDGLGTWIAGVLHRLGALAPAPPEAVVGAARARVREAVDALVARGRSLAPTIVVAEQAGEGLLPPDHGSRLWLDLLGDAIRALADGAAGAELVVAGRVLPLGSSPPGSPSHPTPAGGLDAIVAASPLPAAAAATDDWQRDHELAALRRHGDAEVAPGLADHAVTVAGERPPPWLHRALQRALADDVARYPDPRPAQAALARWHGRAAEEIVPTNGGAEALWALAPALRPRRAAIVCPSFSETEAGLRTFGVPVTRVLRTPQHDFELRPADVPDDADLVVVTNPAAASGTLASREQLLALRRPGRLLVVDEAFVDFAPDPDAVSLAPLRLPDVIVVRSATKLFAVPGIRAGWVVAPAPLAARLRAVLPPWSANALALAVLRAVAEEPAARRRQAARARERRRDLASRLAELDDLSVFSGVAPFCLVHVPDGPRVAARLRELGFAVRRCGNFPGLGDDYLRLTAREPRANARLVGALERSLGELAADSSPR</sequence>
<dbReference type="Proteomes" id="UP000222056">
    <property type="component" value="Unassembled WGS sequence"/>
</dbReference>
<evidence type="ECO:0000313" key="5">
    <source>
        <dbReference type="EMBL" id="SEH12878.1"/>
    </source>
</evidence>
<dbReference type="GO" id="GO:0009236">
    <property type="term" value="P:cobalamin biosynthetic process"/>
    <property type="evidence" value="ECO:0007669"/>
    <property type="project" value="UniProtKB-UniPathway"/>
</dbReference>
<keyword evidence="2" id="KW-0663">Pyridoxal phosphate</keyword>
<dbReference type="InterPro" id="IPR027417">
    <property type="entry name" value="P-loop_NTPase"/>
</dbReference>
<dbReference type="GO" id="GO:0016779">
    <property type="term" value="F:nucleotidyltransferase activity"/>
    <property type="evidence" value="ECO:0007669"/>
    <property type="project" value="UniProtKB-KW"/>
</dbReference>
<evidence type="ECO:0000256" key="3">
    <source>
        <dbReference type="RuleBase" id="RU000481"/>
    </source>
</evidence>
<evidence type="ECO:0000259" key="4">
    <source>
        <dbReference type="Pfam" id="PF00155"/>
    </source>
</evidence>
<dbReference type="InterPro" id="IPR015424">
    <property type="entry name" value="PyrdxlP-dep_Trfase"/>
</dbReference>
<dbReference type="Gene3D" id="3.40.640.10">
    <property type="entry name" value="Type I PLP-dependent aspartate aminotransferase-like (Major domain)"/>
    <property type="match status" value="1"/>
</dbReference>
<dbReference type="InterPro" id="IPR004839">
    <property type="entry name" value="Aminotransferase_I/II_large"/>
</dbReference>
<dbReference type="InterPro" id="IPR004838">
    <property type="entry name" value="NHTrfase_class1_PyrdxlP-BS"/>
</dbReference>
<comment type="similarity">
    <text evidence="3">Belongs to the class-I pyridoxal-phosphate-dependent aminotransferase family.</text>
</comment>
<dbReference type="GO" id="GO:0030170">
    <property type="term" value="F:pyridoxal phosphate binding"/>
    <property type="evidence" value="ECO:0007669"/>
    <property type="project" value="InterPro"/>
</dbReference>
<keyword evidence="5" id="KW-0418">Kinase</keyword>
<dbReference type="PANTHER" id="PTHR42885">
    <property type="entry name" value="HISTIDINOL-PHOSPHATE AMINOTRANSFERASE-RELATED"/>
    <property type="match status" value="1"/>
</dbReference>
<dbReference type="AlphaFoldDB" id="A0A1H6FRU1"/>
<dbReference type="PANTHER" id="PTHR42885:SF1">
    <property type="entry name" value="THREONINE-PHOSPHATE DECARBOXYLASE"/>
    <property type="match status" value="1"/>
</dbReference>
<dbReference type="CDD" id="cd00544">
    <property type="entry name" value="CobU"/>
    <property type="match status" value="1"/>
</dbReference>
<keyword evidence="6" id="KW-1185">Reference proteome</keyword>
<dbReference type="CDD" id="cd00609">
    <property type="entry name" value="AAT_like"/>
    <property type="match status" value="1"/>
</dbReference>
<comment type="cofactor">
    <cofactor evidence="1 3">
        <name>pyridoxal 5'-phosphate</name>
        <dbReference type="ChEBI" id="CHEBI:597326"/>
    </cofactor>
</comment>
<gene>
    <name evidence="5" type="ORF">SAMN02745716_1232</name>
</gene>
<accession>A0A1H6FRU1</accession>
<dbReference type="InterPro" id="IPR003203">
    <property type="entry name" value="CobU/CobP"/>
</dbReference>
<reference evidence="6" key="1">
    <citation type="submission" date="2016-10" db="EMBL/GenBank/DDBJ databases">
        <authorList>
            <person name="Varghese N."/>
            <person name="Submissions S."/>
        </authorList>
    </citation>
    <scope>NUCLEOTIDE SEQUENCE [LARGE SCALE GENOMIC DNA]</scope>
    <source>
        <strain evidence="6">ATCC 35263</strain>
    </source>
</reference>
<dbReference type="Pfam" id="PF00155">
    <property type="entry name" value="Aminotran_1_2"/>
    <property type="match status" value="1"/>
</dbReference>
<dbReference type="STRING" id="29539.SAMN02745716_1232"/>
<dbReference type="UniPathway" id="UPA00148">
    <property type="reaction ID" value="UER00236"/>
</dbReference>
<dbReference type="EMBL" id="FNWJ01000001">
    <property type="protein sequence ID" value="SEH12878.1"/>
    <property type="molecule type" value="Genomic_DNA"/>
</dbReference>
<name>A0A1H6FRU1_THEAL</name>
<dbReference type="Pfam" id="PF02283">
    <property type="entry name" value="CobU"/>
    <property type="match status" value="1"/>
</dbReference>
<dbReference type="InterPro" id="IPR015421">
    <property type="entry name" value="PyrdxlP-dep_Trfase_major"/>
</dbReference>
<dbReference type="GO" id="GO:0000166">
    <property type="term" value="F:nucleotide binding"/>
    <property type="evidence" value="ECO:0007669"/>
    <property type="project" value="InterPro"/>
</dbReference>
<keyword evidence="3 5" id="KW-0808">Transferase</keyword>
<proteinExistence type="inferred from homology"/>
<dbReference type="GO" id="GO:0008483">
    <property type="term" value="F:transaminase activity"/>
    <property type="evidence" value="ECO:0007669"/>
    <property type="project" value="UniProtKB-KW"/>
</dbReference>
<protein>
    <recommendedName>
        <fullName evidence="3">Aminotransferase</fullName>
        <ecNumber evidence="3">2.6.1.-</ecNumber>
    </recommendedName>
</protein>
<evidence type="ECO:0000256" key="1">
    <source>
        <dbReference type="ARBA" id="ARBA00001933"/>
    </source>
</evidence>
<dbReference type="GO" id="GO:0043752">
    <property type="term" value="F:adenosylcobinamide kinase activity"/>
    <property type="evidence" value="ECO:0007669"/>
    <property type="project" value="InterPro"/>
</dbReference>
<keyword evidence="5" id="KW-0548">Nucleotidyltransferase</keyword>
<dbReference type="Gene3D" id="3.90.1150.10">
    <property type="entry name" value="Aspartate Aminotransferase, domain 1"/>
    <property type="match status" value="1"/>
</dbReference>
<dbReference type="SUPFAM" id="SSF53383">
    <property type="entry name" value="PLP-dependent transferases"/>
    <property type="match status" value="1"/>
</dbReference>
<dbReference type="EC" id="2.6.1.-" evidence="3"/>
<dbReference type="PROSITE" id="PS00105">
    <property type="entry name" value="AA_TRANSFER_CLASS_1"/>
    <property type="match status" value="1"/>
</dbReference>
<dbReference type="Gene3D" id="3.40.50.300">
    <property type="entry name" value="P-loop containing nucleotide triphosphate hydrolases"/>
    <property type="match status" value="1"/>
</dbReference>
<evidence type="ECO:0000313" key="6">
    <source>
        <dbReference type="Proteomes" id="UP000222056"/>
    </source>
</evidence>
<organism evidence="5 6">
    <name type="scientific">Thermoleophilum album</name>
    <dbReference type="NCBI Taxonomy" id="29539"/>
    <lineage>
        <taxon>Bacteria</taxon>
        <taxon>Bacillati</taxon>
        <taxon>Actinomycetota</taxon>
        <taxon>Thermoleophilia</taxon>
        <taxon>Thermoleophilales</taxon>
        <taxon>Thermoleophilaceae</taxon>
        <taxon>Thermoleophilum</taxon>
    </lineage>
</organism>
<feature type="domain" description="Aminotransferase class I/classII large" evidence="4">
    <location>
        <begin position="254"/>
        <end position="558"/>
    </location>
</feature>
<evidence type="ECO:0000256" key="2">
    <source>
        <dbReference type="ARBA" id="ARBA00022898"/>
    </source>
</evidence>
<keyword evidence="3" id="KW-0032">Aminotransferase</keyword>
<dbReference type="InterPro" id="IPR015422">
    <property type="entry name" value="PyrdxlP-dep_Trfase_small"/>
</dbReference>
<dbReference type="SUPFAM" id="SSF52540">
    <property type="entry name" value="P-loop containing nucleoside triphosphate hydrolases"/>
    <property type="match status" value="1"/>
</dbReference>
<dbReference type="RefSeq" id="WP_177169367.1">
    <property type="nucleotide sequence ID" value="NZ_FNWJ01000001.1"/>
</dbReference>